<evidence type="ECO:0000256" key="1">
    <source>
        <dbReference type="PROSITE-ProRule" id="PRU00047"/>
    </source>
</evidence>
<dbReference type="SUPFAM" id="SSF57756">
    <property type="entry name" value="Retrovirus zinc finger-like domains"/>
    <property type="match status" value="1"/>
</dbReference>
<feature type="compositionally biased region" description="Basic and acidic residues" evidence="2">
    <location>
        <begin position="237"/>
        <end position="263"/>
    </location>
</feature>
<dbReference type="AlphaFoldDB" id="A0A0A9YIB1"/>
<dbReference type="GO" id="GO:0003677">
    <property type="term" value="F:DNA binding"/>
    <property type="evidence" value="ECO:0007669"/>
    <property type="project" value="UniProtKB-KW"/>
</dbReference>
<reference evidence="4" key="2">
    <citation type="submission" date="2014-07" db="EMBL/GenBank/DDBJ databases">
        <authorList>
            <person name="Hull J."/>
        </authorList>
    </citation>
    <scope>NUCLEOTIDE SEQUENCE</scope>
</reference>
<sequence length="279" mass="31822">MSKIEGSMKRTGGSNGVLETTMRKIEGMVSLTLKQYMDIGKLMMTGIMPGECYECYSETEEMSSSIVAMLAEAFNLALKLEVAANSRLISDEVRQKVLGDNSARKPEGLQWMSRSGPKNWEKTHRHVVCWKCNGVGHISRGCTLWNTARGKQRWTRKQDNVCWNCGIYGHLRWNCRRGSTNYGIRKKMEESGRGSHDQAVEETGSRIGENQIGRTSTSTRQEIEEEQQKKGANLFEGKSEEMPQMKGTKTEKEQEVRKEELRKPGLSYARGRSRRWKKL</sequence>
<protein>
    <submittedName>
        <fullName evidence="4">DNA-binding protein HEXBP</fullName>
    </submittedName>
</protein>
<gene>
    <name evidence="4" type="primary">HEXBP_3</name>
    <name evidence="4" type="ORF">CM83_37205</name>
</gene>
<reference evidence="5" key="3">
    <citation type="submission" date="2014-09" db="EMBL/GenBank/DDBJ databases">
        <authorList>
            <person name="Magalhaes I.L.F."/>
            <person name="Oliveira U."/>
            <person name="Santos F.R."/>
            <person name="Vidigal T.H.D.A."/>
            <person name="Brescovit A.D."/>
            <person name="Santos A.J."/>
        </authorList>
    </citation>
    <scope>NUCLEOTIDE SEQUENCE</scope>
</reference>
<feature type="compositionally biased region" description="Basic and acidic residues" evidence="2">
    <location>
        <begin position="188"/>
        <end position="199"/>
    </location>
</feature>
<dbReference type="SMART" id="SM00343">
    <property type="entry name" value="ZnF_C2HC"/>
    <property type="match status" value="2"/>
</dbReference>
<feature type="domain" description="CCHC-type" evidence="3">
    <location>
        <begin position="162"/>
        <end position="177"/>
    </location>
</feature>
<keyword evidence="4" id="KW-0238">DNA-binding</keyword>
<dbReference type="EMBL" id="GBRD01014583">
    <property type="protein sequence ID" value="JAG51243.1"/>
    <property type="molecule type" value="Transcribed_RNA"/>
</dbReference>
<keyword evidence="1" id="KW-0862">Zinc</keyword>
<feature type="domain" description="CCHC-type" evidence="3">
    <location>
        <begin position="129"/>
        <end position="142"/>
    </location>
</feature>
<dbReference type="PROSITE" id="PS50158">
    <property type="entry name" value="ZF_CCHC"/>
    <property type="match status" value="2"/>
</dbReference>
<dbReference type="EMBL" id="GBHO01011690">
    <property type="protein sequence ID" value="JAG31914.1"/>
    <property type="molecule type" value="Transcribed_RNA"/>
</dbReference>
<dbReference type="Gene3D" id="4.10.60.10">
    <property type="entry name" value="Zinc finger, CCHC-type"/>
    <property type="match status" value="1"/>
</dbReference>
<accession>A0A0A9YIB1</accession>
<evidence type="ECO:0000313" key="4">
    <source>
        <dbReference type="EMBL" id="JAG31914.1"/>
    </source>
</evidence>
<proteinExistence type="predicted"/>
<name>A0A0A9YIB1_LYGHE</name>
<organism evidence="4">
    <name type="scientific">Lygus hesperus</name>
    <name type="common">Western plant bug</name>
    <dbReference type="NCBI Taxonomy" id="30085"/>
    <lineage>
        <taxon>Eukaryota</taxon>
        <taxon>Metazoa</taxon>
        <taxon>Ecdysozoa</taxon>
        <taxon>Arthropoda</taxon>
        <taxon>Hexapoda</taxon>
        <taxon>Insecta</taxon>
        <taxon>Pterygota</taxon>
        <taxon>Neoptera</taxon>
        <taxon>Paraneoptera</taxon>
        <taxon>Hemiptera</taxon>
        <taxon>Heteroptera</taxon>
        <taxon>Panheteroptera</taxon>
        <taxon>Cimicomorpha</taxon>
        <taxon>Miridae</taxon>
        <taxon>Mirini</taxon>
        <taxon>Lygus</taxon>
    </lineage>
</organism>
<evidence type="ECO:0000256" key="2">
    <source>
        <dbReference type="SAM" id="MobiDB-lite"/>
    </source>
</evidence>
<dbReference type="GO" id="GO:0008270">
    <property type="term" value="F:zinc ion binding"/>
    <property type="evidence" value="ECO:0007669"/>
    <property type="project" value="UniProtKB-KW"/>
</dbReference>
<dbReference type="InterPro" id="IPR001878">
    <property type="entry name" value="Znf_CCHC"/>
</dbReference>
<dbReference type="Pfam" id="PF00098">
    <property type="entry name" value="zf-CCHC"/>
    <property type="match status" value="1"/>
</dbReference>
<evidence type="ECO:0000259" key="3">
    <source>
        <dbReference type="PROSITE" id="PS50158"/>
    </source>
</evidence>
<dbReference type="EMBL" id="GBRD01014586">
    <property type="protein sequence ID" value="JAG51240.1"/>
    <property type="molecule type" value="Transcribed_RNA"/>
</dbReference>
<keyword evidence="1" id="KW-0479">Metal-binding</keyword>
<keyword evidence="1" id="KW-0863">Zinc-finger</keyword>
<reference evidence="4" key="1">
    <citation type="journal article" date="2014" name="PLoS ONE">
        <title>Transcriptome-Based Identification of ABC Transporters in the Western Tarnished Plant Bug Lygus hesperus.</title>
        <authorList>
            <person name="Hull J.J."/>
            <person name="Chaney K."/>
            <person name="Geib S.M."/>
            <person name="Fabrick J.A."/>
            <person name="Brent C.S."/>
            <person name="Walsh D."/>
            <person name="Lavine L.C."/>
        </authorList>
    </citation>
    <scope>NUCLEOTIDE SEQUENCE</scope>
</reference>
<dbReference type="InterPro" id="IPR036875">
    <property type="entry name" value="Znf_CCHC_sf"/>
</dbReference>
<feature type="region of interest" description="Disordered" evidence="2">
    <location>
        <begin position="188"/>
        <end position="279"/>
    </location>
</feature>
<evidence type="ECO:0000313" key="5">
    <source>
        <dbReference type="EMBL" id="JAG51240.1"/>
    </source>
</evidence>